<evidence type="ECO:0000256" key="3">
    <source>
        <dbReference type="ARBA" id="ARBA00022692"/>
    </source>
</evidence>
<gene>
    <name evidence="8" type="ORF">GCM10009798_04750</name>
</gene>
<dbReference type="Gene3D" id="1.20.1720.10">
    <property type="entry name" value="Multidrug resistance protein D"/>
    <property type="match status" value="1"/>
</dbReference>
<evidence type="ECO:0000256" key="6">
    <source>
        <dbReference type="SAM" id="Phobius"/>
    </source>
</evidence>
<proteinExistence type="predicted"/>
<accession>A0ABN2QBH6</accession>
<dbReference type="InterPro" id="IPR020846">
    <property type="entry name" value="MFS_dom"/>
</dbReference>
<feature type="transmembrane region" description="Helical" evidence="6">
    <location>
        <begin position="129"/>
        <end position="150"/>
    </location>
</feature>
<feature type="transmembrane region" description="Helical" evidence="6">
    <location>
        <begin position="162"/>
        <end position="184"/>
    </location>
</feature>
<comment type="subcellular location">
    <subcellularLocation>
        <location evidence="1">Cell inner membrane</location>
        <topology evidence="1">Multi-pass membrane protein</topology>
    </subcellularLocation>
</comment>
<dbReference type="InterPro" id="IPR036259">
    <property type="entry name" value="MFS_trans_sf"/>
</dbReference>
<keyword evidence="2" id="KW-0813">Transport</keyword>
<feature type="transmembrane region" description="Helical" evidence="6">
    <location>
        <begin position="254"/>
        <end position="272"/>
    </location>
</feature>
<protein>
    <submittedName>
        <fullName evidence="8">MDR family MFS transporter</fullName>
    </submittedName>
</protein>
<dbReference type="Pfam" id="PF07690">
    <property type="entry name" value="MFS_1"/>
    <property type="match status" value="1"/>
</dbReference>
<dbReference type="CDD" id="cd17502">
    <property type="entry name" value="MFS_Azr1_MDR_like"/>
    <property type="match status" value="1"/>
</dbReference>
<dbReference type="Proteomes" id="UP001500571">
    <property type="component" value="Unassembled WGS sequence"/>
</dbReference>
<keyword evidence="4 6" id="KW-1133">Transmembrane helix</keyword>
<evidence type="ECO:0000313" key="8">
    <source>
        <dbReference type="EMBL" id="GAA1948609.1"/>
    </source>
</evidence>
<feature type="transmembrane region" description="Helical" evidence="6">
    <location>
        <begin position="352"/>
        <end position="375"/>
    </location>
</feature>
<name>A0ABN2QBH6_9ACTN</name>
<dbReference type="PROSITE" id="PS50850">
    <property type="entry name" value="MFS"/>
    <property type="match status" value="1"/>
</dbReference>
<feature type="transmembrane region" description="Helical" evidence="6">
    <location>
        <begin position="320"/>
        <end position="340"/>
    </location>
</feature>
<sequence length="503" mass="52552">MPLGIHCGNDQRLPALVFTVTSTTISRRDIGLRSERGPVLLAVMLSIGLVAIDTTILATAVPSVVEDLGGFAQFPWLFSVYLLTTAVTVPIYGKLADVLGRKPVMLLGIFLFVGGSVLCGFAWSMTGLIVFRAIQGLGAGAVQPMGMTIVGDIYTMEERAKVQGYIASVWAMASLVGPTLGGVFADYLSWRWIFFVNVPIGLAAVWMLRRFDERVERRRTSVDWAGALLLTAGGVLLLLGMLEGGQRWAWDSGTSIAIFAVSVVLLAGFVAVERRAAEPVLPLWVFRRRVLNAAAAGSFLVGCVMLGLSSYVPLYAQHVLGHGAVVAGLALAGMTVGWPIAASQAGRLFLTLGFRATVGLGAVITVLGALLLLTVGPDASFWHLTLPCFVMGLGFGLVASPGVVAAQSSVDWRSRGVATGANMFARSVGSAVGVAVFGAVANAYVADRSGGRVPSLEQVPAGVLAPALHTVFVVSAAISVALLGSALLMPKRVSEPSGEVTGE</sequence>
<feature type="transmembrane region" description="Helical" evidence="6">
    <location>
        <begin position="381"/>
        <end position="406"/>
    </location>
</feature>
<dbReference type="EMBL" id="BAAAPB010000001">
    <property type="protein sequence ID" value="GAA1948609.1"/>
    <property type="molecule type" value="Genomic_DNA"/>
</dbReference>
<dbReference type="Gene3D" id="1.20.1250.20">
    <property type="entry name" value="MFS general substrate transporter like domains"/>
    <property type="match status" value="1"/>
</dbReference>
<feature type="transmembrane region" description="Helical" evidence="6">
    <location>
        <begin position="104"/>
        <end position="123"/>
    </location>
</feature>
<feature type="transmembrane region" description="Helical" evidence="6">
    <location>
        <begin position="190"/>
        <end position="209"/>
    </location>
</feature>
<evidence type="ECO:0000256" key="5">
    <source>
        <dbReference type="ARBA" id="ARBA00023136"/>
    </source>
</evidence>
<keyword evidence="3 6" id="KW-0812">Transmembrane</keyword>
<dbReference type="PANTHER" id="PTHR23501:SF191">
    <property type="entry name" value="VACUOLAR BASIC AMINO ACID TRANSPORTER 4"/>
    <property type="match status" value="1"/>
</dbReference>
<evidence type="ECO:0000256" key="2">
    <source>
        <dbReference type="ARBA" id="ARBA00022448"/>
    </source>
</evidence>
<feature type="transmembrane region" description="Helical" evidence="6">
    <location>
        <begin position="37"/>
        <end position="61"/>
    </location>
</feature>
<feature type="transmembrane region" description="Helical" evidence="6">
    <location>
        <begin position="73"/>
        <end position="92"/>
    </location>
</feature>
<feature type="transmembrane region" description="Helical" evidence="6">
    <location>
        <begin position="293"/>
        <end position="314"/>
    </location>
</feature>
<organism evidence="8 9">
    <name type="scientific">Nocardioides panacihumi</name>
    <dbReference type="NCBI Taxonomy" id="400774"/>
    <lineage>
        <taxon>Bacteria</taxon>
        <taxon>Bacillati</taxon>
        <taxon>Actinomycetota</taxon>
        <taxon>Actinomycetes</taxon>
        <taxon>Propionibacteriales</taxon>
        <taxon>Nocardioidaceae</taxon>
        <taxon>Nocardioides</taxon>
    </lineage>
</organism>
<reference evidence="8 9" key="1">
    <citation type="journal article" date="2019" name="Int. J. Syst. Evol. Microbiol.">
        <title>The Global Catalogue of Microorganisms (GCM) 10K type strain sequencing project: providing services to taxonomists for standard genome sequencing and annotation.</title>
        <authorList>
            <consortium name="The Broad Institute Genomics Platform"/>
            <consortium name="The Broad Institute Genome Sequencing Center for Infectious Disease"/>
            <person name="Wu L."/>
            <person name="Ma J."/>
        </authorList>
    </citation>
    <scope>NUCLEOTIDE SEQUENCE [LARGE SCALE GENOMIC DNA]</scope>
    <source>
        <strain evidence="8 9">JCM 15309</strain>
    </source>
</reference>
<evidence type="ECO:0000256" key="4">
    <source>
        <dbReference type="ARBA" id="ARBA00022989"/>
    </source>
</evidence>
<evidence type="ECO:0000313" key="9">
    <source>
        <dbReference type="Proteomes" id="UP001500571"/>
    </source>
</evidence>
<dbReference type="SUPFAM" id="SSF103473">
    <property type="entry name" value="MFS general substrate transporter"/>
    <property type="match status" value="1"/>
</dbReference>
<feature type="transmembrane region" description="Helical" evidence="6">
    <location>
        <begin position="466"/>
        <end position="488"/>
    </location>
</feature>
<dbReference type="PRINTS" id="PR01036">
    <property type="entry name" value="TCRTETB"/>
</dbReference>
<feature type="domain" description="Major facilitator superfamily (MFS) profile" evidence="7">
    <location>
        <begin position="39"/>
        <end position="493"/>
    </location>
</feature>
<feature type="transmembrane region" description="Helical" evidence="6">
    <location>
        <begin position="221"/>
        <end position="242"/>
    </location>
</feature>
<keyword evidence="5 6" id="KW-0472">Membrane</keyword>
<feature type="transmembrane region" description="Helical" evidence="6">
    <location>
        <begin position="427"/>
        <end position="446"/>
    </location>
</feature>
<dbReference type="InterPro" id="IPR011701">
    <property type="entry name" value="MFS"/>
</dbReference>
<evidence type="ECO:0000259" key="7">
    <source>
        <dbReference type="PROSITE" id="PS50850"/>
    </source>
</evidence>
<evidence type="ECO:0000256" key="1">
    <source>
        <dbReference type="ARBA" id="ARBA00004429"/>
    </source>
</evidence>
<comment type="caution">
    <text evidence="8">The sequence shown here is derived from an EMBL/GenBank/DDBJ whole genome shotgun (WGS) entry which is preliminary data.</text>
</comment>
<dbReference type="PANTHER" id="PTHR23501">
    <property type="entry name" value="MAJOR FACILITATOR SUPERFAMILY"/>
    <property type="match status" value="1"/>
</dbReference>
<keyword evidence="9" id="KW-1185">Reference proteome</keyword>